<organism evidence="3 4">
    <name type="scientific">Prolixibacter denitrificans</name>
    <dbReference type="NCBI Taxonomy" id="1541063"/>
    <lineage>
        <taxon>Bacteria</taxon>
        <taxon>Pseudomonadati</taxon>
        <taxon>Bacteroidota</taxon>
        <taxon>Bacteroidia</taxon>
        <taxon>Marinilabiliales</taxon>
        <taxon>Prolixibacteraceae</taxon>
        <taxon>Prolixibacter</taxon>
    </lineage>
</organism>
<feature type="transmembrane region" description="Helical" evidence="1">
    <location>
        <begin position="6"/>
        <end position="25"/>
    </location>
</feature>
<feature type="transmembrane region" description="Helical" evidence="1">
    <location>
        <begin position="727"/>
        <end position="744"/>
    </location>
</feature>
<feature type="transmembrane region" description="Helical" evidence="1">
    <location>
        <begin position="37"/>
        <end position="60"/>
    </location>
</feature>
<protein>
    <submittedName>
        <fullName evidence="3">Putative membrane-bound spermidine synthase</fullName>
    </submittedName>
</protein>
<evidence type="ECO:0000313" key="4">
    <source>
        <dbReference type="Proteomes" id="UP000240621"/>
    </source>
</evidence>
<feature type="transmembrane region" description="Helical" evidence="1">
    <location>
        <begin position="641"/>
        <end position="660"/>
    </location>
</feature>
<evidence type="ECO:0000313" key="5">
    <source>
        <dbReference type="Proteomes" id="UP000396862"/>
    </source>
</evidence>
<feature type="transmembrane region" description="Helical" evidence="1">
    <location>
        <begin position="258"/>
        <end position="278"/>
    </location>
</feature>
<feature type="transmembrane region" description="Helical" evidence="1">
    <location>
        <begin position="705"/>
        <end position="721"/>
    </location>
</feature>
<accession>A0A2P8C8J5</accession>
<feature type="transmembrane region" description="Helical" evidence="1">
    <location>
        <begin position="666"/>
        <end position="684"/>
    </location>
</feature>
<feature type="transmembrane region" description="Helical" evidence="1">
    <location>
        <begin position="284"/>
        <end position="301"/>
    </location>
</feature>
<keyword evidence="5" id="KW-1185">Reference proteome</keyword>
<evidence type="ECO:0000313" key="3">
    <source>
        <dbReference type="EMBL" id="PSK81285.1"/>
    </source>
</evidence>
<keyword evidence="1" id="KW-1133">Transmembrane helix</keyword>
<feature type="transmembrane region" description="Helical" evidence="1">
    <location>
        <begin position="148"/>
        <end position="169"/>
    </location>
</feature>
<feature type="transmembrane region" description="Helical" evidence="1">
    <location>
        <begin position="190"/>
        <end position="212"/>
    </location>
</feature>
<name>A0A2P8C8J5_9BACT</name>
<feature type="transmembrane region" description="Helical" evidence="1">
    <location>
        <begin position="614"/>
        <end position="634"/>
    </location>
</feature>
<dbReference type="Pfam" id="PF01564">
    <property type="entry name" value="Spermine_synth"/>
    <property type="match status" value="1"/>
</dbReference>
<feature type="transmembrane region" description="Helical" evidence="1">
    <location>
        <begin position="224"/>
        <end position="246"/>
    </location>
</feature>
<dbReference type="InterPro" id="IPR029063">
    <property type="entry name" value="SAM-dependent_MTases_sf"/>
</dbReference>
<comment type="caution">
    <text evidence="3">The sequence shown here is derived from an EMBL/GenBank/DDBJ whole genome shotgun (WGS) entry which is preliminary data.</text>
</comment>
<dbReference type="SUPFAM" id="SSF53335">
    <property type="entry name" value="S-adenosyl-L-methionine-dependent methyltransferases"/>
    <property type="match status" value="1"/>
</dbReference>
<dbReference type="Proteomes" id="UP000240621">
    <property type="component" value="Unassembled WGS sequence"/>
</dbReference>
<feature type="transmembrane region" description="Helical" evidence="1">
    <location>
        <begin position="80"/>
        <end position="99"/>
    </location>
</feature>
<dbReference type="RefSeq" id="WP_106543278.1">
    <property type="nucleotide sequence ID" value="NZ_BLAU01000001.1"/>
</dbReference>
<dbReference type="OrthoDB" id="225091at2"/>
<dbReference type="AlphaFoldDB" id="A0A2P8C8J5"/>
<reference evidence="3 4" key="1">
    <citation type="submission" date="2018-03" db="EMBL/GenBank/DDBJ databases">
        <title>Genomic Encyclopedia of Archaeal and Bacterial Type Strains, Phase II (KMG-II): from individual species to whole genera.</title>
        <authorList>
            <person name="Goeker M."/>
        </authorList>
    </citation>
    <scope>NUCLEOTIDE SEQUENCE [LARGE SCALE GENOMIC DNA]</scope>
    <source>
        <strain evidence="3 4">DSM 27267</strain>
    </source>
</reference>
<evidence type="ECO:0000256" key="1">
    <source>
        <dbReference type="SAM" id="Phobius"/>
    </source>
</evidence>
<keyword evidence="1" id="KW-0472">Membrane</keyword>
<gene>
    <name evidence="3" type="ORF">CLV93_11069</name>
    <name evidence="2" type="ORF">JCM18694_18760</name>
</gene>
<proteinExistence type="predicted"/>
<dbReference type="EMBL" id="BLAU01000001">
    <property type="protein sequence ID" value="GET21630.1"/>
    <property type="molecule type" value="Genomic_DNA"/>
</dbReference>
<feature type="transmembrane region" description="Helical" evidence="1">
    <location>
        <begin position="790"/>
        <end position="807"/>
    </location>
</feature>
<feature type="transmembrane region" description="Helical" evidence="1">
    <location>
        <begin position="308"/>
        <end position="326"/>
    </location>
</feature>
<keyword evidence="1" id="KW-0812">Transmembrane</keyword>
<reference evidence="2 5" key="2">
    <citation type="submission" date="2019-10" db="EMBL/GenBank/DDBJ databases">
        <title>Prolixibacter strains distinguished by the presence of nitrate reductase genes were adept at nitrate-dependent anaerobic corrosion of metallic iron and carbon steel.</title>
        <authorList>
            <person name="Iino T."/>
            <person name="Shono N."/>
            <person name="Ito K."/>
            <person name="Nakamura R."/>
            <person name="Sueoka K."/>
            <person name="Harayama S."/>
            <person name="Ohkuma M."/>
        </authorList>
    </citation>
    <scope>NUCLEOTIDE SEQUENCE [LARGE SCALE GENOMIC DNA]</scope>
    <source>
        <strain evidence="2 5">MIC1-1</strain>
    </source>
</reference>
<feature type="transmembrane region" description="Helical" evidence="1">
    <location>
        <begin position="120"/>
        <end position="142"/>
    </location>
</feature>
<evidence type="ECO:0000313" key="2">
    <source>
        <dbReference type="EMBL" id="GET21630.1"/>
    </source>
</evidence>
<dbReference type="Proteomes" id="UP000396862">
    <property type="component" value="Unassembled WGS sequence"/>
</dbReference>
<sequence>MNTPYSIIPILSGTLLAYFITWILSRRKWISRNVHRQIWNILLLITFLFTIVLGLLLALKANYNLKFAFLDEALPVHVDFGIAMSIIGLLHIFWHLNYFKRLFGKETERKSTKTPEEKQVYIRKTPLLFPFILGLVTLTGQLVLFRDYLAIFGGNALYVGILLSLWLILTGLGTQLARNKAFSVTTIIRMLLLITVLPSVSILIIRVTHGWLFETGTETGPLSFAFFALFTLAPLCLTGGLLFPVLSQHRPGETTGLIYSWESAGSLLSGMLFSFVWVFLISPIQTVALTGIISLALLLFLRRRMKEIPLYTTSAITILLVFLFIFPPEKLTRASLFPGQQIQSIIQSISGELVITKAESQSNVFENSRLLYSQGSPSAAEEPVHYALSQLARVNHIAVISGALTGVLSECLKYHPNRIDYFEVNGKLLDLEKQSITIPDDSVIHSHRTDFQRWIAQHPARYDGVLLNIPPPETPSASRYYTQEFFRSIRKNLSDSGVVAIPLLSTANYLDPTTVRLYQSVVATIQPYFKHWLILPGNRDILLVSNGKLHANILTRVNDLGIMTNYIAYFVDESELVTRSHEYAEMMKDGVPTVSANHPIAVSYFTGFWLKKHGLSYILFGTILFVIFIFLISFTRGISRSMFAAGFTASTMEIVPLVLIQSAFGYSYYLIGVIFTLFMAGLTLGARWKIAEGPKGNHLIYRQHIWFMLLLILQWAIAGWLSPGRTVIYITSELLLIALTGWLTGRMFQLISSQYQPQTKAPAMVYKADLYGSAGGAMLVSVFLVPLLGINLTLIVLLMMHLLLTFVSKHRTSSVST</sequence>
<dbReference type="EMBL" id="PYGC01000010">
    <property type="protein sequence ID" value="PSK81285.1"/>
    <property type="molecule type" value="Genomic_DNA"/>
</dbReference>
<dbReference type="Gene3D" id="3.40.50.150">
    <property type="entry name" value="Vaccinia Virus protein VP39"/>
    <property type="match status" value="1"/>
</dbReference>